<dbReference type="STRING" id="1121429.SAMN02745133_02969"/>
<keyword evidence="1" id="KW-1133">Transmembrane helix</keyword>
<dbReference type="AlphaFoldDB" id="A0A1M5CMP3"/>
<dbReference type="OrthoDB" id="1806329at2"/>
<evidence type="ECO:0000313" key="2">
    <source>
        <dbReference type="EMBL" id="SHF55867.1"/>
    </source>
</evidence>
<keyword evidence="1" id="KW-0812">Transmembrane</keyword>
<keyword evidence="3" id="KW-1185">Reference proteome</keyword>
<keyword evidence="1" id="KW-0472">Membrane</keyword>
<organism evidence="2 3">
    <name type="scientific">Desulforamulus putei DSM 12395</name>
    <dbReference type="NCBI Taxonomy" id="1121429"/>
    <lineage>
        <taxon>Bacteria</taxon>
        <taxon>Bacillati</taxon>
        <taxon>Bacillota</taxon>
        <taxon>Clostridia</taxon>
        <taxon>Eubacteriales</taxon>
        <taxon>Peptococcaceae</taxon>
        <taxon>Desulforamulus</taxon>
    </lineage>
</organism>
<dbReference type="EMBL" id="FQUY01000034">
    <property type="protein sequence ID" value="SHF55867.1"/>
    <property type="molecule type" value="Genomic_DNA"/>
</dbReference>
<proteinExistence type="predicted"/>
<name>A0A1M5CMP3_9FIRM</name>
<accession>A0A1M5CMP3</accession>
<evidence type="ECO:0000256" key="1">
    <source>
        <dbReference type="SAM" id="Phobius"/>
    </source>
</evidence>
<protein>
    <submittedName>
        <fullName evidence="2">Uncharacterized protein</fullName>
    </submittedName>
</protein>
<evidence type="ECO:0000313" key="3">
    <source>
        <dbReference type="Proteomes" id="UP000184148"/>
    </source>
</evidence>
<dbReference type="Proteomes" id="UP000184148">
    <property type="component" value="Unassembled WGS sequence"/>
</dbReference>
<reference evidence="3" key="1">
    <citation type="submission" date="2016-11" db="EMBL/GenBank/DDBJ databases">
        <authorList>
            <person name="Varghese N."/>
            <person name="Submissions S."/>
        </authorList>
    </citation>
    <scope>NUCLEOTIDE SEQUENCE [LARGE SCALE GENOMIC DNA]</scope>
    <source>
        <strain evidence="3">DSM 12395</strain>
    </source>
</reference>
<feature type="transmembrane region" description="Helical" evidence="1">
    <location>
        <begin position="6"/>
        <end position="28"/>
    </location>
</feature>
<sequence>MGVALLLIVLGFIVLVMAASLAMIWYISKSNRNSRQIKRMSYDNETTDEASELKSKKPDKKYRHISELINVEIVEPGIYYVNGKYLGLARIEGTNFSILSDGERDAREEMLISIQSQIKYPVQYITSTIVTDTDKEVEKVRMYAEKTNNQLVANYCQLYISELENMKNERRAMAKVSWIVISGEDKEGAPGTPAQRIRERMAILQEAFRSRAGIIMTPLLTTEEVVDTLQQVMLPEKLTKPSEVAKLCMHPIKFNIKEIFDSPAAISTSTNTGQ</sequence>
<dbReference type="RefSeq" id="WP_073240136.1">
    <property type="nucleotide sequence ID" value="NZ_FQUY01000034.1"/>
</dbReference>
<gene>
    <name evidence="2" type="ORF">SAMN02745133_02969</name>
</gene>